<evidence type="ECO:0000256" key="2">
    <source>
        <dbReference type="ARBA" id="ARBA00022741"/>
    </source>
</evidence>
<keyword evidence="2" id="KW-0547">Nucleotide-binding</keyword>
<dbReference type="Pfam" id="PF02782">
    <property type="entry name" value="FGGY_C"/>
    <property type="match status" value="1"/>
</dbReference>
<dbReference type="AlphaFoldDB" id="A0A2U8E3W0"/>
<dbReference type="Proteomes" id="UP000244896">
    <property type="component" value="Chromosome"/>
</dbReference>
<feature type="domain" description="Carbohydrate kinase FGGY N-terminal" evidence="7">
    <location>
        <begin position="21"/>
        <end position="301"/>
    </location>
</feature>
<dbReference type="InterPro" id="IPR018484">
    <property type="entry name" value="FGGY_N"/>
</dbReference>
<evidence type="ECO:0000313" key="9">
    <source>
        <dbReference type="EMBL" id="AWI09598.1"/>
    </source>
</evidence>
<evidence type="ECO:0000256" key="6">
    <source>
        <dbReference type="ARBA" id="ARBA00023277"/>
    </source>
</evidence>
<reference evidence="9 10" key="1">
    <citation type="journal article" date="2018" name="Syst. Appl. Microbiol.">
        <title>Ereboglobus luteus gen. nov. sp. nov. from cockroach guts, and new insights into the oxygen relationship of the genera Opitutus and Didymococcus (Verrucomicrobia: Opitutaceae).</title>
        <authorList>
            <person name="Tegtmeier D."/>
            <person name="Belitz A."/>
            <person name="Radek R."/>
            <person name="Heimerl T."/>
            <person name="Brune A."/>
        </authorList>
    </citation>
    <scope>NUCLEOTIDE SEQUENCE [LARGE SCALE GENOMIC DNA]</scope>
    <source>
        <strain evidence="9 10">Ho45</strain>
    </source>
</reference>
<evidence type="ECO:0000259" key="8">
    <source>
        <dbReference type="Pfam" id="PF02782"/>
    </source>
</evidence>
<dbReference type="OrthoDB" id="9805576at2"/>
<dbReference type="EMBL" id="CP023004">
    <property type="protein sequence ID" value="AWI09598.1"/>
    <property type="molecule type" value="Genomic_DNA"/>
</dbReference>
<dbReference type="Gene3D" id="3.30.420.40">
    <property type="match status" value="2"/>
</dbReference>
<proteinExistence type="predicted"/>
<keyword evidence="5" id="KW-0054">Arabinose catabolism</keyword>
<dbReference type="InterPro" id="IPR005929">
    <property type="entry name" value="Ribulokinase"/>
</dbReference>
<evidence type="ECO:0000313" key="10">
    <source>
        <dbReference type="Proteomes" id="UP000244896"/>
    </source>
</evidence>
<dbReference type="InterPro" id="IPR018485">
    <property type="entry name" value="FGGY_C"/>
</dbReference>
<dbReference type="InterPro" id="IPR000577">
    <property type="entry name" value="Carb_kinase_FGGY"/>
</dbReference>
<gene>
    <name evidence="9" type="ORF">CKA38_10390</name>
</gene>
<sequence>MKPTRPSLASKTKNAAQAAFTIGIDYGTNSVRAIIARCSDGAEFGSAVFNYPSGAQGILLDKRDHNLARQNPADHLLGLEKSVRGALAIAKKQPGFNVSRIVGIGVDTTGSSPIPVDKNNVPLALHKRYAKNLAAHCWLWKDHTAWREAARITGLAAKHRPQYIAKCGNTYSSEWFWSKIWHCLNTSPKIFAAAHSWVELADWIPSVLAGVKDSSAVVRGVCCAGHKALYADDWGGLPDKEFLKLLDPKLAALRDRLYEKAHDATTPAGALCPEWAKRLGGLTAGIPIAIGEMDVHYGAIGSGVREGTLVKVIGTSACDCGVVSASKNVPDIPGICGIVRGAILPGYYGIEAGQSAVGDIFKWWVEVVCQGEGKTHRELAAEVVKQKPGQSGLLALDWNNGNRNILVDQRLTGLLLGQTLHTTRAEIYRALIEATAFGARAIIERFREYGVPIKRVVCAGGIAEKDPMLMQIFADVTGCTMHVTASSQACALGAAVGAAVLAGAHRDFPAAQRAMTAVKPRHYKPIAANRKTYDKLYALYRQLHDAFGGINKSADLTNVMKDLLTIKESQN</sequence>
<dbReference type="GO" id="GO:0005524">
    <property type="term" value="F:ATP binding"/>
    <property type="evidence" value="ECO:0007669"/>
    <property type="project" value="UniProtKB-KW"/>
</dbReference>
<dbReference type="CDD" id="cd07781">
    <property type="entry name" value="ASKHA_NBD_FGGY_L-RBK"/>
    <property type="match status" value="1"/>
</dbReference>
<accession>A0A2U8E3W0</accession>
<dbReference type="InterPro" id="IPR043129">
    <property type="entry name" value="ATPase_NBD"/>
</dbReference>
<dbReference type="Pfam" id="PF00370">
    <property type="entry name" value="FGGY_N"/>
    <property type="match status" value="1"/>
</dbReference>
<feature type="domain" description="Carbohydrate kinase FGGY C-terminal" evidence="8">
    <location>
        <begin position="310"/>
        <end position="501"/>
    </location>
</feature>
<keyword evidence="6" id="KW-0119">Carbohydrate metabolism</keyword>
<dbReference type="NCBIfam" id="NF003154">
    <property type="entry name" value="PRK04123.1"/>
    <property type="match status" value="1"/>
</dbReference>
<name>A0A2U8E3W0_9BACT</name>
<evidence type="ECO:0000256" key="3">
    <source>
        <dbReference type="ARBA" id="ARBA00022777"/>
    </source>
</evidence>
<evidence type="ECO:0000256" key="4">
    <source>
        <dbReference type="ARBA" id="ARBA00022840"/>
    </source>
</evidence>
<organism evidence="9 10">
    <name type="scientific">Ereboglobus luteus</name>
    <dbReference type="NCBI Taxonomy" id="1796921"/>
    <lineage>
        <taxon>Bacteria</taxon>
        <taxon>Pseudomonadati</taxon>
        <taxon>Verrucomicrobiota</taxon>
        <taxon>Opitutia</taxon>
        <taxon>Opitutales</taxon>
        <taxon>Opitutaceae</taxon>
        <taxon>Ereboglobus</taxon>
    </lineage>
</organism>
<keyword evidence="1" id="KW-0808">Transferase</keyword>
<dbReference type="GO" id="GO:0005737">
    <property type="term" value="C:cytoplasm"/>
    <property type="evidence" value="ECO:0007669"/>
    <property type="project" value="TreeGrafter"/>
</dbReference>
<dbReference type="PANTHER" id="PTHR43435:SF4">
    <property type="entry name" value="FGGY CARBOHYDRATE KINASE DOMAIN-CONTAINING PROTEIN"/>
    <property type="match status" value="1"/>
</dbReference>
<dbReference type="GO" id="GO:0019150">
    <property type="term" value="F:D-ribulokinase activity"/>
    <property type="evidence" value="ECO:0007669"/>
    <property type="project" value="TreeGrafter"/>
</dbReference>
<keyword evidence="4" id="KW-0067">ATP-binding</keyword>
<dbReference type="RefSeq" id="WP_108825410.1">
    <property type="nucleotide sequence ID" value="NZ_CP023004.1"/>
</dbReference>
<dbReference type="PIRSF" id="PIRSF000538">
    <property type="entry name" value="GlpK"/>
    <property type="match status" value="1"/>
</dbReference>
<evidence type="ECO:0000256" key="1">
    <source>
        <dbReference type="ARBA" id="ARBA00022679"/>
    </source>
</evidence>
<dbReference type="GO" id="GO:0019569">
    <property type="term" value="P:L-arabinose catabolic process to D-xylulose 5-phosphate"/>
    <property type="evidence" value="ECO:0007669"/>
    <property type="project" value="InterPro"/>
</dbReference>
<keyword evidence="3 9" id="KW-0418">Kinase</keyword>
<dbReference type="GO" id="GO:0008741">
    <property type="term" value="F:ribulokinase activity"/>
    <property type="evidence" value="ECO:0007669"/>
    <property type="project" value="InterPro"/>
</dbReference>
<protein>
    <submittedName>
        <fullName evidence="9">Ribulokinase</fullName>
    </submittedName>
</protein>
<evidence type="ECO:0000259" key="7">
    <source>
        <dbReference type="Pfam" id="PF00370"/>
    </source>
</evidence>
<dbReference type="PANTHER" id="PTHR43435">
    <property type="entry name" value="RIBULOKINASE"/>
    <property type="match status" value="1"/>
</dbReference>
<dbReference type="SUPFAM" id="SSF53067">
    <property type="entry name" value="Actin-like ATPase domain"/>
    <property type="match status" value="2"/>
</dbReference>
<keyword evidence="10" id="KW-1185">Reference proteome</keyword>
<dbReference type="KEGG" id="elut:CKA38_10390"/>
<evidence type="ECO:0000256" key="5">
    <source>
        <dbReference type="ARBA" id="ARBA00022935"/>
    </source>
</evidence>